<protein>
    <submittedName>
        <fullName evidence="4">DNA polymerase iota</fullName>
    </submittedName>
</protein>
<dbReference type="Gene3D" id="3.40.1170.60">
    <property type="match status" value="1"/>
</dbReference>
<dbReference type="InterPro" id="IPR043502">
    <property type="entry name" value="DNA/RNA_pol_sf"/>
</dbReference>
<dbReference type="Gene3D" id="1.10.150.20">
    <property type="entry name" value="5' to 3' exonuclease, C-terminal subdomain"/>
    <property type="match status" value="1"/>
</dbReference>
<accession>A0A834DR21</accession>
<dbReference type="AlphaFoldDB" id="A0A834DR21"/>
<dbReference type="PANTHER" id="PTHR46404">
    <property type="entry name" value="DNA POLYMERASE IOTA"/>
    <property type="match status" value="1"/>
</dbReference>
<gene>
    <name evidence="4" type="ORF">HJG60_015271</name>
</gene>
<evidence type="ECO:0000313" key="4">
    <source>
        <dbReference type="EMBL" id="KAF6088969.1"/>
    </source>
</evidence>
<dbReference type="InterPro" id="IPR001126">
    <property type="entry name" value="UmuC"/>
</dbReference>
<dbReference type="SUPFAM" id="SSF56672">
    <property type="entry name" value="DNA/RNA polymerases"/>
    <property type="match status" value="1"/>
</dbReference>
<evidence type="ECO:0000256" key="1">
    <source>
        <dbReference type="ARBA" id="ARBA00010945"/>
    </source>
</evidence>
<organism evidence="4 5">
    <name type="scientific">Phyllostomus discolor</name>
    <name type="common">pale spear-nosed bat</name>
    <dbReference type="NCBI Taxonomy" id="89673"/>
    <lineage>
        <taxon>Eukaryota</taxon>
        <taxon>Metazoa</taxon>
        <taxon>Chordata</taxon>
        <taxon>Craniata</taxon>
        <taxon>Vertebrata</taxon>
        <taxon>Euteleostomi</taxon>
        <taxon>Mammalia</taxon>
        <taxon>Eutheria</taxon>
        <taxon>Laurasiatheria</taxon>
        <taxon>Chiroptera</taxon>
        <taxon>Yangochiroptera</taxon>
        <taxon>Phyllostomidae</taxon>
        <taxon>Phyllostominae</taxon>
        <taxon>Phyllostomus</taxon>
    </lineage>
</organism>
<keyword evidence="2" id="KW-0237">DNA synthesis</keyword>
<comment type="similarity">
    <text evidence="1">Belongs to the DNA polymerase type-Y family.</text>
</comment>
<dbReference type="EMBL" id="JABVXQ010000010">
    <property type="protein sequence ID" value="KAF6088969.1"/>
    <property type="molecule type" value="Genomic_DNA"/>
</dbReference>
<dbReference type="Gene3D" id="3.30.70.270">
    <property type="match status" value="1"/>
</dbReference>
<evidence type="ECO:0000259" key="3">
    <source>
        <dbReference type="PROSITE" id="PS50173"/>
    </source>
</evidence>
<dbReference type="PROSITE" id="PS50173">
    <property type="entry name" value="UMUC"/>
    <property type="match status" value="1"/>
</dbReference>
<comment type="caution">
    <text evidence="4">The sequence shown here is derived from an EMBL/GenBank/DDBJ whole genome shotgun (WGS) entry which is preliminary data.</text>
</comment>
<sequence>MERARAGALAGSPVHDQVVPAGSSSSRVIVHVDLDCFYAQVEMISNPELKGKPLGVQQKSLVVTCNYEARELGVKKLMSVRDAKEKCPQLVLVNGEDLTRYREISYKVTEMVEKRLQPLQSDELPALTVSGHVYNDQSINLHDILHRRLLVGSQMAAEMREAMHDRLGLTGCAGVASNKLLAKLVSGVFKPNQQTVLLPESSQDLILSLKHIKEMPGIGYKTAKRLEALGISSVPDLQTFPSKILEKELGISVAQRIQKLSFGEDNSPVTPSGLPQSFSEEDSFKKCSSEAEAKSKIEELLASLLNRVRQDGRKPHTVRLTIRRYSSEKHYNRESRQCPIPPHMIQKLGAGVGFS</sequence>
<dbReference type="FunFam" id="3.40.1170.60:FF:000007">
    <property type="entry name" value="DNA polymerase iota"/>
    <property type="match status" value="1"/>
</dbReference>
<evidence type="ECO:0000313" key="5">
    <source>
        <dbReference type="Proteomes" id="UP000664940"/>
    </source>
</evidence>
<dbReference type="GO" id="GO:0019985">
    <property type="term" value="P:translesion synthesis"/>
    <property type="evidence" value="ECO:0007669"/>
    <property type="project" value="TreeGrafter"/>
</dbReference>
<dbReference type="Pfam" id="PF11799">
    <property type="entry name" value="IMS_C"/>
    <property type="match status" value="1"/>
</dbReference>
<dbReference type="Pfam" id="PF21999">
    <property type="entry name" value="IMS_HHH_1"/>
    <property type="match status" value="1"/>
</dbReference>
<dbReference type="InterPro" id="IPR043128">
    <property type="entry name" value="Rev_trsase/Diguanyl_cyclase"/>
</dbReference>
<dbReference type="InterPro" id="IPR036775">
    <property type="entry name" value="DNA_pol_Y-fam_lit_finger_sf"/>
</dbReference>
<reference evidence="4 5" key="1">
    <citation type="journal article" date="2020" name="Nature">
        <title>Six reference-quality genomes reveal evolution of bat adaptations.</title>
        <authorList>
            <person name="Jebb D."/>
            <person name="Huang Z."/>
            <person name="Pippel M."/>
            <person name="Hughes G.M."/>
            <person name="Lavrichenko K."/>
            <person name="Devanna P."/>
            <person name="Winkler S."/>
            <person name="Jermiin L.S."/>
            <person name="Skirmuntt E.C."/>
            <person name="Katzourakis A."/>
            <person name="Burkitt-Gray L."/>
            <person name="Ray D.A."/>
            <person name="Sullivan K.A.M."/>
            <person name="Roscito J.G."/>
            <person name="Kirilenko B.M."/>
            <person name="Davalos L.M."/>
            <person name="Corthals A.P."/>
            <person name="Power M.L."/>
            <person name="Jones G."/>
            <person name="Ransome R.D."/>
            <person name="Dechmann D.K.N."/>
            <person name="Locatelli A.G."/>
            <person name="Puechmaille S.J."/>
            <person name="Fedrigo O."/>
            <person name="Jarvis E.D."/>
            <person name="Hiller M."/>
            <person name="Vernes S.C."/>
            <person name="Myers E.W."/>
            <person name="Teeling E.C."/>
        </authorList>
    </citation>
    <scope>NUCLEOTIDE SEQUENCE [LARGE SCALE GENOMIC DNA]</scope>
    <source>
        <strain evidence="4">Bat1K_MPI-CBG_1</strain>
    </source>
</reference>
<evidence type="ECO:0000256" key="2">
    <source>
        <dbReference type="ARBA" id="ARBA00022634"/>
    </source>
</evidence>
<dbReference type="GO" id="GO:0003684">
    <property type="term" value="F:damaged DNA binding"/>
    <property type="evidence" value="ECO:0007669"/>
    <property type="project" value="InterPro"/>
</dbReference>
<dbReference type="SUPFAM" id="SSF100879">
    <property type="entry name" value="Lesion bypass DNA polymerase (Y-family), little finger domain"/>
    <property type="match status" value="1"/>
</dbReference>
<dbReference type="GO" id="GO:0006281">
    <property type="term" value="P:DNA repair"/>
    <property type="evidence" value="ECO:0007669"/>
    <property type="project" value="InterPro"/>
</dbReference>
<dbReference type="InterPro" id="IPR017961">
    <property type="entry name" value="DNA_pol_Y-fam_little_finger"/>
</dbReference>
<dbReference type="Proteomes" id="UP000664940">
    <property type="component" value="Unassembled WGS sequence"/>
</dbReference>
<proteinExistence type="inferred from homology"/>
<dbReference type="InterPro" id="IPR053848">
    <property type="entry name" value="IMS_HHH_1"/>
</dbReference>
<dbReference type="Pfam" id="PF00817">
    <property type="entry name" value="IMS"/>
    <property type="match status" value="1"/>
</dbReference>
<dbReference type="FunFam" id="3.30.1490.100:FF:000003">
    <property type="entry name" value="Polymerase (DNA directed) iota"/>
    <property type="match status" value="1"/>
</dbReference>
<dbReference type="PANTHER" id="PTHR46404:SF1">
    <property type="entry name" value="DNA POLYMERASE IOTA"/>
    <property type="match status" value="1"/>
</dbReference>
<dbReference type="GO" id="GO:0003887">
    <property type="term" value="F:DNA-directed DNA polymerase activity"/>
    <property type="evidence" value="ECO:0007669"/>
    <property type="project" value="InterPro"/>
</dbReference>
<dbReference type="Gene3D" id="3.30.1490.100">
    <property type="entry name" value="DNA polymerase, Y-family, little finger domain"/>
    <property type="match status" value="1"/>
</dbReference>
<name>A0A834DR21_9CHIR</name>
<feature type="domain" description="UmuC" evidence="3">
    <location>
        <begin position="29"/>
        <end position="219"/>
    </location>
</feature>